<proteinExistence type="predicted"/>
<dbReference type="Pfam" id="PF26639">
    <property type="entry name" value="Het-6_barrel"/>
    <property type="match status" value="1"/>
</dbReference>
<reference evidence="2" key="1">
    <citation type="journal article" date="2021" name="Nat. Commun.">
        <title>Genetic determinants of endophytism in the Arabidopsis root mycobiome.</title>
        <authorList>
            <person name="Mesny F."/>
            <person name="Miyauchi S."/>
            <person name="Thiergart T."/>
            <person name="Pickel B."/>
            <person name="Atanasova L."/>
            <person name="Karlsson M."/>
            <person name="Huettel B."/>
            <person name="Barry K.W."/>
            <person name="Haridas S."/>
            <person name="Chen C."/>
            <person name="Bauer D."/>
            <person name="Andreopoulos W."/>
            <person name="Pangilinan J."/>
            <person name="LaButti K."/>
            <person name="Riley R."/>
            <person name="Lipzen A."/>
            <person name="Clum A."/>
            <person name="Drula E."/>
            <person name="Henrissat B."/>
            <person name="Kohler A."/>
            <person name="Grigoriev I.V."/>
            <person name="Martin F.M."/>
            <person name="Hacquard S."/>
        </authorList>
    </citation>
    <scope>NUCLEOTIDE SEQUENCE</scope>
    <source>
        <strain evidence="2">MPI-SDFR-AT-0120</strain>
    </source>
</reference>
<name>A0A8K0RFK3_9PLEO</name>
<dbReference type="PANTHER" id="PTHR24148:SF64">
    <property type="entry name" value="HETEROKARYON INCOMPATIBILITY DOMAIN-CONTAINING PROTEIN"/>
    <property type="match status" value="1"/>
</dbReference>
<dbReference type="Pfam" id="PF06985">
    <property type="entry name" value="HET"/>
    <property type="match status" value="1"/>
</dbReference>
<dbReference type="InterPro" id="IPR010730">
    <property type="entry name" value="HET"/>
</dbReference>
<dbReference type="Proteomes" id="UP000813461">
    <property type="component" value="Unassembled WGS sequence"/>
</dbReference>
<dbReference type="AlphaFoldDB" id="A0A8K0RFK3"/>
<comment type="caution">
    <text evidence="2">The sequence shown here is derived from an EMBL/GenBank/DDBJ whole genome shotgun (WGS) entry which is preliminary data.</text>
</comment>
<dbReference type="PANTHER" id="PTHR24148">
    <property type="entry name" value="ANKYRIN REPEAT DOMAIN-CONTAINING PROTEIN 39 HOMOLOG-RELATED"/>
    <property type="match status" value="1"/>
</dbReference>
<evidence type="ECO:0000259" key="1">
    <source>
        <dbReference type="Pfam" id="PF06985"/>
    </source>
</evidence>
<keyword evidence="3" id="KW-1185">Reference proteome</keyword>
<accession>A0A8K0RFK3</accession>
<feature type="domain" description="Heterokaryon incompatibility" evidence="1">
    <location>
        <begin position="52"/>
        <end position="185"/>
    </location>
</feature>
<dbReference type="InterPro" id="IPR052895">
    <property type="entry name" value="HetReg/Transcr_Mod"/>
</dbReference>
<protein>
    <submittedName>
        <fullName evidence="2">Heterokaryon incompatibility protein-domain-containing protein</fullName>
    </submittedName>
</protein>
<dbReference type="EMBL" id="JAGMVJ010000002">
    <property type="protein sequence ID" value="KAH7093600.1"/>
    <property type="molecule type" value="Genomic_DNA"/>
</dbReference>
<dbReference type="OrthoDB" id="2157530at2759"/>
<sequence>MNSYQYSPLHARQIRLLTLQSGARNERLCIEIEHVDLFKVNGSLPPHRTPLFEALSYTWGDLNDTEEIIIQDTFGTGRSGLNVTHNLAAALRRLRYTNRPRTLWVDAVCINQTNLSERNEQVRQMVRVYSMAVRVLIYIGEEEKSSDLAMDAIADITGEVTHVKLSAVEGLLNRPWFERVWVIQEVARSKSAIVICGTRAVAWDCFTRWPTRQACLPVPDVTWADYIPGVLNYNSGFASSTGTEALLRTLCETRASGATDPRDKVFALLGLLSDEEQKTYGSLINYSTPVDRVYLDTALKMIFESKSLRVMSAVQHRMCSSPPDVLDDLPSWVPNWSRAGHVLPLGLGQQFVEPFNAGGRYCTAEIGSNGNLLLRGLRVAQVQRISNGPDSSSSSYRERDTVLQSGYELLATDGDFPLQAFLHVISATPPSAIESETGYTRDVITMEELEHLMADVDRQNYSRLQRRVMQYTYGRKLFIAGDFIGLGPETMQEDGLLVVLPGGPTPYILRPSPLNPHQFELVGECYVHGLMNCEALQHVREQLAQVGHIVPITGHPKCSAPLEWFIMDSGKDKSAITIQENT</sequence>
<organism evidence="2 3">
    <name type="scientific">Paraphoma chrysanthemicola</name>
    <dbReference type="NCBI Taxonomy" id="798071"/>
    <lineage>
        <taxon>Eukaryota</taxon>
        <taxon>Fungi</taxon>
        <taxon>Dikarya</taxon>
        <taxon>Ascomycota</taxon>
        <taxon>Pezizomycotina</taxon>
        <taxon>Dothideomycetes</taxon>
        <taxon>Pleosporomycetidae</taxon>
        <taxon>Pleosporales</taxon>
        <taxon>Pleosporineae</taxon>
        <taxon>Phaeosphaeriaceae</taxon>
        <taxon>Paraphoma</taxon>
    </lineage>
</organism>
<gene>
    <name evidence="2" type="ORF">FB567DRAFT_515737</name>
</gene>
<evidence type="ECO:0000313" key="2">
    <source>
        <dbReference type="EMBL" id="KAH7093600.1"/>
    </source>
</evidence>
<evidence type="ECO:0000313" key="3">
    <source>
        <dbReference type="Proteomes" id="UP000813461"/>
    </source>
</evidence>